<dbReference type="Gene3D" id="3.20.20.140">
    <property type="entry name" value="Metal-dependent hydrolases"/>
    <property type="match status" value="1"/>
</dbReference>
<dbReference type="PANTHER" id="PTHR43135:SF3">
    <property type="entry name" value="ALPHA-D-RIBOSE 1-METHYLPHOSPHONATE 5-TRIPHOSPHATE DIPHOSPHATASE"/>
    <property type="match status" value="1"/>
</dbReference>
<dbReference type="CDD" id="cd01299">
    <property type="entry name" value="Met_dep_hydrolase_A"/>
    <property type="match status" value="1"/>
</dbReference>
<dbReference type="InterPro" id="IPR011059">
    <property type="entry name" value="Metal-dep_hydrolase_composite"/>
</dbReference>
<keyword evidence="3" id="KW-1185">Reference proteome</keyword>
<accession>A0A4R1Z171</accession>
<dbReference type="EMBL" id="SLVM01000003">
    <property type="protein sequence ID" value="TCM87096.1"/>
    <property type="molecule type" value="Genomic_DNA"/>
</dbReference>
<evidence type="ECO:0000259" key="1">
    <source>
        <dbReference type="Pfam" id="PF01979"/>
    </source>
</evidence>
<evidence type="ECO:0000313" key="3">
    <source>
        <dbReference type="Proteomes" id="UP000295277"/>
    </source>
</evidence>
<name>A0A4R1Z171_9RHOB</name>
<dbReference type="OrthoDB" id="9765769at2"/>
<dbReference type="SUPFAM" id="SSF51338">
    <property type="entry name" value="Composite domain of metallo-dependent hydrolases"/>
    <property type="match status" value="2"/>
</dbReference>
<dbReference type="InterPro" id="IPR057744">
    <property type="entry name" value="OTAase-like"/>
</dbReference>
<protein>
    <submittedName>
        <fullName evidence="2">Imidazolonepropionase-like amidohydrolase</fullName>
    </submittedName>
</protein>
<comment type="caution">
    <text evidence="2">The sequence shown here is derived from an EMBL/GenBank/DDBJ whole genome shotgun (WGS) entry which is preliminary data.</text>
</comment>
<dbReference type="InterPro" id="IPR051781">
    <property type="entry name" value="Metallo-dep_Hydrolase"/>
</dbReference>
<feature type="domain" description="Amidohydrolase-related" evidence="1">
    <location>
        <begin position="122"/>
        <end position="478"/>
    </location>
</feature>
<dbReference type="PANTHER" id="PTHR43135">
    <property type="entry name" value="ALPHA-D-RIBOSE 1-METHYLPHOSPHONATE 5-TRIPHOSPHATE DIPHOSPHATASE"/>
    <property type="match status" value="1"/>
</dbReference>
<dbReference type="AlphaFoldDB" id="A0A4R1Z171"/>
<dbReference type="SUPFAM" id="SSF51556">
    <property type="entry name" value="Metallo-dependent hydrolases"/>
    <property type="match status" value="1"/>
</dbReference>
<dbReference type="Gene3D" id="2.30.40.10">
    <property type="entry name" value="Urease, subunit C, domain 1"/>
    <property type="match status" value="1"/>
</dbReference>
<sequence length="487" mass="51845">MCQVCHSVDPADRAPVDICHCGAPGTQAAFARIEADINRRRMIGGTAAVLGMFAGFGLAPREVRAQTPGRPLLLTNLRLFDGETLALRDGVDILIAGERIAALPPIGQGPQEAERIDCGGRTVIPGLIDAHWHATLVAVSQIVALTQDIGFVHLMAGREAGATLMRGFTTVRDVGGPAFGLKLAIDRGVVAGPRIFPSGAMISQTAGHGDFRLLNELPRFPDTPANYIERQGVAQIADGADMVLRAAREQLMKGASQLKIMAGGGVASLYDPLDATQYTEREMRAAVEAAEDWGTYVCAHVYTSTGIRRAIAAGVRSIEHGQLADEDTVRMMADNGVWWSIQPFLADEDSNAYTDPRQIAKQQQVAEGTVRAFDLARKHGVNVAFGTDILFNAQGGALQGRNLAKFARFMSPLEALHKATGAAGALLALSGDRAPYAGALGVIRKDALADLLVIEGDPETDLAWLETSETSLRLILKGGRIVKDMLA</sequence>
<organism evidence="2 3">
    <name type="scientific">Rhodovulum steppense</name>
    <dbReference type="NCBI Taxonomy" id="540251"/>
    <lineage>
        <taxon>Bacteria</taxon>
        <taxon>Pseudomonadati</taxon>
        <taxon>Pseudomonadota</taxon>
        <taxon>Alphaproteobacteria</taxon>
        <taxon>Rhodobacterales</taxon>
        <taxon>Paracoccaceae</taxon>
        <taxon>Rhodovulum</taxon>
    </lineage>
</organism>
<keyword evidence="2" id="KW-0378">Hydrolase</keyword>
<evidence type="ECO:0000313" key="2">
    <source>
        <dbReference type="EMBL" id="TCM87096.1"/>
    </source>
</evidence>
<dbReference type="InterPro" id="IPR032466">
    <property type="entry name" value="Metal_Hydrolase"/>
</dbReference>
<gene>
    <name evidence="2" type="ORF">EV216_103174</name>
</gene>
<dbReference type="GO" id="GO:0016810">
    <property type="term" value="F:hydrolase activity, acting on carbon-nitrogen (but not peptide) bonds"/>
    <property type="evidence" value="ECO:0007669"/>
    <property type="project" value="InterPro"/>
</dbReference>
<dbReference type="RefSeq" id="WP_132693601.1">
    <property type="nucleotide sequence ID" value="NZ_SLVM01000003.1"/>
</dbReference>
<reference evidence="2 3" key="1">
    <citation type="submission" date="2019-03" db="EMBL/GenBank/DDBJ databases">
        <title>Genomic Encyclopedia of Type Strains, Phase IV (KMG-IV): sequencing the most valuable type-strain genomes for metagenomic binning, comparative biology and taxonomic classification.</title>
        <authorList>
            <person name="Goeker M."/>
        </authorList>
    </citation>
    <scope>NUCLEOTIDE SEQUENCE [LARGE SCALE GENOMIC DNA]</scope>
    <source>
        <strain evidence="2 3">DSM 21153</strain>
    </source>
</reference>
<dbReference type="Pfam" id="PF01979">
    <property type="entry name" value="Amidohydro_1"/>
    <property type="match status" value="1"/>
</dbReference>
<dbReference type="Proteomes" id="UP000295277">
    <property type="component" value="Unassembled WGS sequence"/>
</dbReference>
<dbReference type="InterPro" id="IPR006680">
    <property type="entry name" value="Amidohydro-rel"/>
</dbReference>
<proteinExistence type="predicted"/>